<evidence type="ECO:0000256" key="1">
    <source>
        <dbReference type="ARBA" id="ARBA00006479"/>
    </source>
</evidence>
<organism evidence="2 3">
    <name type="scientific">Faecalibacterium prausnitzii</name>
    <dbReference type="NCBI Taxonomy" id="853"/>
    <lineage>
        <taxon>Bacteria</taxon>
        <taxon>Bacillati</taxon>
        <taxon>Bacillota</taxon>
        <taxon>Clostridia</taxon>
        <taxon>Eubacteriales</taxon>
        <taxon>Oscillospiraceae</taxon>
        <taxon>Faecalibacterium</taxon>
    </lineage>
</organism>
<dbReference type="InterPro" id="IPR000600">
    <property type="entry name" value="ROK"/>
</dbReference>
<dbReference type="AlphaFoldDB" id="A0A329TKC1"/>
<dbReference type="EMBL" id="PRKZ01000004">
    <property type="protein sequence ID" value="RAW49872.1"/>
    <property type="molecule type" value="Genomic_DNA"/>
</dbReference>
<dbReference type="CDD" id="cd24152">
    <property type="entry name" value="ASKHA_NBD_ROK-like"/>
    <property type="match status" value="1"/>
</dbReference>
<sequence>MKVMVFDVGGTEIKYSVMDEQLNRADAGSVPTPDDTQEHFLATLEALYRPHAAEVDGIAMSLPGFIDAEHGIVRGGGAPSLLYNIGTPVGPRLAQRCGCRVFLENDGKAAAIAELQLGALKGCTNGAVFIIGTGVGGGLVINGQLVRGIHCTAGEYSYLHTNADDWRNGDKTVALQCSVTNLLRWYRARKNLPEDAPLNGRIFFEAANAGEPEALEVLHRLCKAVDVQIYNLTVLLDLEVVAIGGGISRQPLLLRMLNDIYEQEIIIGHPCSEEQARSLPRPAIVPCHFHNEANQVGALLGYLKSC</sequence>
<dbReference type="InterPro" id="IPR043129">
    <property type="entry name" value="ATPase_NBD"/>
</dbReference>
<dbReference type="RefSeq" id="WP_112115442.1">
    <property type="nucleotide sequence ID" value="NZ_PRKZ01000004.1"/>
</dbReference>
<evidence type="ECO:0000313" key="3">
    <source>
        <dbReference type="Proteomes" id="UP000251634"/>
    </source>
</evidence>
<dbReference type="Proteomes" id="UP000251634">
    <property type="component" value="Unassembled WGS sequence"/>
</dbReference>
<dbReference type="Gene3D" id="3.30.420.40">
    <property type="match status" value="2"/>
</dbReference>
<protein>
    <submittedName>
        <fullName evidence="2">ROK family protein</fullName>
    </submittedName>
</protein>
<comment type="caution">
    <text evidence="2">The sequence shown here is derived from an EMBL/GenBank/DDBJ whole genome shotgun (WGS) entry which is preliminary data.</text>
</comment>
<comment type="similarity">
    <text evidence="1">Belongs to the ROK (NagC/XylR) family.</text>
</comment>
<dbReference type="PANTHER" id="PTHR18964">
    <property type="entry name" value="ROK (REPRESSOR, ORF, KINASE) FAMILY"/>
    <property type="match status" value="1"/>
</dbReference>
<name>A0A329TKC1_9FIRM</name>
<dbReference type="SUPFAM" id="SSF53067">
    <property type="entry name" value="Actin-like ATPase domain"/>
    <property type="match status" value="1"/>
</dbReference>
<evidence type="ECO:0000313" key="2">
    <source>
        <dbReference type="EMBL" id="RAW49872.1"/>
    </source>
</evidence>
<accession>A0A329TKC1</accession>
<proteinExistence type="inferred from homology"/>
<dbReference type="PANTHER" id="PTHR18964:SF170">
    <property type="entry name" value="SUGAR KINASE"/>
    <property type="match status" value="1"/>
</dbReference>
<gene>
    <name evidence="2" type="ORF">C4N25_06705</name>
</gene>
<dbReference type="Pfam" id="PF00480">
    <property type="entry name" value="ROK"/>
    <property type="match status" value="1"/>
</dbReference>
<reference evidence="2 3" key="1">
    <citation type="submission" date="2018-02" db="EMBL/GenBank/DDBJ databases">
        <title>Complete genome sequencing of Faecalibacterium prausnitzii strains isolated from the human gut.</title>
        <authorList>
            <person name="Fitzgerald B.C."/>
            <person name="Shkoporov A.N."/>
            <person name="Ross P.R."/>
            <person name="Hill C."/>
        </authorList>
    </citation>
    <scope>NUCLEOTIDE SEQUENCE [LARGE SCALE GENOMIC DNA]</scope>
    <source>
        <strain evidence="2 3">APC942/8-14-2</strain>
    </source>
</reference>